<comment type="subcellular location">
    <subcellularLocation>
        <location evidence="2">Cytoplasm</location>
        <location evidence="2">Cytoskeleton</location>
        <location evidence="2">Spindle</location>
    </subcellularLocation>
    <subcellularLocation>
        <location evidence="1">Nucleus</location>
    </subcellularLocation>
</comment>
<dbReference type="InterPro" id="IPR005635">
    <property type="entry name" value="Inner_centromere_prot_ARK-bd"/>
</dbReference>
<feature type="compositionally biased region" description="Low complexity" evidence="8">
    <location>
        <begin position="504"/>
        <end position="515"/>
    </location>
</feature>
<evidence type="ECO:0000313" key="11">
    <source>
        <dbReference type="Proteomes" id="UP000799767"/>
    </source>
</evidence>
<dbReference type="PANTHER" id="PTHR13142">
    <property type="entry name" value="INNER CENTROMERE PROTEIN"/>
    <property type="match status" value="1"/>
</dbReference>
<feature type="compositionally biased region" description="Basic and acidic residues" evidence="8">
    <location>
        <begin position="351"/>
        <end position="366"/>
    </location>
</feature>
<feature type="compositionally biased region" description="Polar residues" evidence="8">
    <location>
        <begin position="679"/>
        <end position="692"/>
    </location>
</feature>
<comment type="similarity">
    <text evidence="3">Belongs to the INCENP family.</text>
</comment>
<feature type="compositionally biased region" description="Low complexity" evidence="8">
    <location>
        <begin position="1013"/>
        <end position="1025"/>
    </location>
</feature>
<dbReference type="Proteomes" id="UP000799767">
    <property type="component" value="Unassembled WGS sequence"/>
</dbReference>
<evidence type="ECO:0000256" key="6">
    <source>
        <dbReference type="ARBA" id="ARBA00023212"/>
    </source>
</evidence>
<keyword evidence="11" id="KW-1185">Reference proteome</keyword>
<dbReference type="GO" id="GO:0007059">
    <property type="term" value="P:chromosome segregation"/>
    <property type="evidence" value="ECO:0007669"/>
    <property type="project" value="UniProtKB-KW"/>
</dbReference>
<dbReference type="GeneID" id="54478588"/>
<feature type="compositionally biased region" description="Acidic residues" evidence="8">
    <location>
        <begin position="1088"/>
        <end position="1100"/>
    </location>
</feature>
<evidence type="ECO:0000256" key="3">
    <source>
        <dbReference type="ARBA" id="ARBA00010042"/>
    </source>
</evidence>
<gene>
    <name evidence="10" type="ORF">BDY17DRAFT_326893</name>
</gene>
<feature type="region of interest" description="Disordered" evidence="8">
    <location>
        <begin position="195"/>
        <end position="273"/>
    </location>
</feature>
<dbReference type="GO" id="GO:0005634">
    <property type="term" value="C:nucleus"/>
    <property type="evidence" value="ECO:0007669"/>
    <property type="project" value="UniProtKB-SubCell"/>
</dbReference>
<feature type="compositionally biased region" description="Polar residues" evidence="8">
    <location>
        <begin position="453"/>
        <end position="473"/>
    </location>
</feature>
<dbReference type="GO" id="GO:0005819">
    <property type="term" value="C:spindle"/>
    <property type="evidence" value="ECO:0007669"/>
    <property type="project" value="UniProtKB-SubCell"/>
</dbReference>
<dbReference type="EMBL" id="MU001640">
    <property type="protein sequence ID" value="KAF2479888.1"/>
    <property type="molecule type" value="Genomic_DNA"/>
</dbReference>
<protein>
    <recommendedName>
        <fullName evidence="9">Inner centromere protein ARK-binding domain-containing protein</fullName>
    </recommendedName>
</protein>
<feature type="compositionally biased region" description="Low complexity" evidence="8">
    <location>
        <begin position="895"/>
        <end position="906"/>
    </location>
</feature>
<feature type="compositionally biased region" description="Polar residues" evidence="8">
    <location>
        <begin position="707"/>
        <end position="726"/>
    </location>
</feature>
<feature type="compositionally biased region" description="Basic and acidic residues" evidence="8">
    <location>
        <begin position="736"/>
        <end position="785"/>
    </location>
</feature>
<keyword evidence="7" id="KW-0539">Nucleus</keyword>
<evidence type="ECO:0000256" key="2">
    <source>
        <dbReference type="ARBA" id="ARBA00004186"/>
    </source>
</evidence>
<feature type="region of interest" description="Disordered" evidence="8">
    <location>
        <begin position="981"/>
        <end position="1108"/>
    </location>
</feature>
<feature type="region of interest" description="Disordered" evidence="8">
    <location>
        <begin position="504"/>
        <end position="537"/>
    </location>
</feature>
<dbReference type="RefSeq" id="XP_033586458.1">
    <property type="nucleotide sequence ID" value="XM_033737586.1"/>
</dbReference>
<dbReference type="OrthoDB" id="6123at2759"/>
<feature type="compositionally biased region" description="Basic and acidic residues" evidence="8">
    <location>
        <begin position="204"/>
        <end position="218"/>
    </location>
</feature>
<feature type="domain" description="Inner centromere protein ARK-binding" evidence="9">
    <location>
        <begin position="1085"/>
        <end position="1143"/>
    </location>
</feature>
<feature type="compositionally biased region" description="Polar residues" evidence="8">
    <location>
        <begin position="858"/>
        <end position="874"/>
    </location>
</feature>
<feature type="compositionally biased region" description="Basic and acidic residues" evidence="8">
    <location>
        <begin position="574"/>
        <end position="618"/>
    </location>
</feature>
<feature type="compositionally biased region" description="Low complexity" evidence="8">
    <location>
        <begin position="1060"/>
        <end position="1072"/>
    </location>
</feature>
<evidence type="ECO:0000256" key="8">
    <source>
        <dbReference type="SAM" id="MobiDB-lite"/>
    </source>
</evidence>
<organism evidence="10 11">
    <name type="scientific">Neohortaea acidophila</name>
    <dbReference type="NCBI Taxonomy" id="245834"/>
    <lineage>
        <taxon>Eukaryota</taxon>
        <taxon>Fungi</taxon>
        <taxon>Dikarya</taxon>
        <taxon>Ascomycota</taxon>
        <taxon>Pezizomycotina</taxon>
        <taxon>Dothideomycetes</taxon>
        <taxon>Dothideomycetidae</taxon>
        <taxon>Mycosphaerellales</taxon>
        <taxon>Teratosphaeriaceae</taxon>
        <taxon>Neohortaea</taxon>
    </lineage>
</organism>
<evidence type="ECO:0000313" key="10">
    <source>
        <dbReference type="EMBL" id="KAF2479888.1"/>
    </source>
</evidence>
<keyword evidence="6" id="KW-0206">Cytoskeleton</keyword>
<dbReference type="Pfam" id="PF03941">
    <property type="entry name" value="INCENP_ARK-bind"/>
    <property type="match status" value="1"/>
</dbReference>
<evidence type="ECO:0000256" key="7">
    <source>
        <dbReference type="ARBA" id="ARBA00023242"/>
    </source>
</evidence>
<evidence type="ECO:0000256" key="4">
    <source>
        <dbReference type="ARBA" id="ARBA00022490"/>
    </source>
</evidence>
<proteinExistence type="inferred from homology"/>
<evidence type="ECO:0000256" key="1">
    <source>
        <dbReference type="ARBA" id="ARBA00004123"/>
    </source>
</evidence>
<dbReference type="AlphaFoldDB" id="A0A6A6PIM1"/>
<feature type="region of interest" description="Disordered" evidence="8">
    <location>
        <begin position="294"/>
        <end position="489"/>
    </location>
</feature>
<sequence>MALARSKTANVGTAEWLQTERQHADDKIREEVEEFGYAVKNELEWLNAHLGEVFSQSQVNFTDIFKTPGKLRGKTPRTLRKQNALSVRQPLTDVFAENAPAPASAYKTTFFDKVAQFQIAEDVPDKAQATRPRSRANSPQRAGQPGYTDSGYHGMMTEDEMELDYRTDTATQKVPLRENQPPPQRLPDIIAEARDSGSESFASAKEDLTGRSMSKEPTVEAPVVANTATEDTEEKADEKMLDAPAAEPVDVASADQPLDEESSRSDASSPARLIQRKSSFVFTALPAREPFTAQRSLGVRDSQVDMHTSRDSALARPSEAKVSAANDDEDAFMPEQSETSKAHNKTSTQLLHERITMLGKTKEPRASKSIPQNVLAAQPTYPQLPTADPVKAVHTEDDSDDDWIAPTNPAPRTAPSMETAARQGSPARPPMHQKAASTTQIPSPSRQEERQQKAISVSNPSTYYAPAESTTPAGSPPRKKSHDGPLSASKNKFYSVLKSAKSMFASSTSASAAAKLEAHNNSPSRSPTRDISNDSKMAAVFNMPGALYSEKELPRSPSRPISMLSASPSKKSRKSDESERKREKELKAQQKSGDDLEKAREKERQKAAKARDEKDRAEQQQAARSATADTDSARDVDIAPPPPPKSGPTTGKLRAPVRLGKPIREQTAAAKPAPVSVRVLSQSQRLGPNLSKSQHEAFAPPPVPPKQNVTRPGSAQGSVRSSTAPANSRVRALEAAARKKEADERAAQEKAEKKRELERKRAAKAEEDRKMEEERKAAEQQRVQEAKMAAQRLAEKQAADAKKREAQRAEQIRLQEEAAQREKARAAHELAEAIKRERAQQAPAPPRGDVGGTLRQLAKNTIVDSAQGRPQVQPNAAKPAPKRVWQGEEGDEPQRPTTQPPQIQRPGLPRAPPSYQQHEAKRRRTNEEEQDGVERHSVMAPPKRASNMRKESTLSKFAHGYAHAPPPPTHLGTAMFKAAVTSQHPPHLTSSKPGMPTHPSQMVQISNARIPFAENANPPAAAAGSQHHHAPSQHPHPGMENMHPSNQAKHKTPARPPHMAAATTGKSAAKSSPLYPNGDAIQLPEIATDSEEEDSDEEGDTGGFRAPSWVASPALRDLLTQQQLVDPETVFGPIAELRMDEVFKNAKNPDRLKRLRERGSSARWVESGDAVTSAEKRRDMELRERVVREGGWRYEPNV</sequence>
<feature type="compositionally biased region" description="Polar residues" evidence="8">
    <location>
        <begin position="981"/>
        <end position="1007"/>
    </location>
</feature>
<dbReference type="PANTHER" id="PTHR13142:SF1">
    <property type="entry name" value="INNER CENTROMERE PROTEIN"/>
    <property type="match status" value="1"/>
</dbReference>
<feature type="compositionally biased region" description="Basic and acidic residues" evidence="8">
    <location>
        <begin position="793"/>
        <end position="839"/>
    </location>
</feature>
<evidence type="ECO:0000256" key="5">
    <source>
        <dbReference type="ARBA" id="ARBA00022829"/>
    </source>
</evidence>
<feature type="compositionally biased region" description="Polar residues" evidence="8">
    <location>
        <begin position="435"/>
        <end position="445"/>
    </location>
</feature>
<feature type="compositionally biased region" description="Low complexity" evidence="8">
    <location>
        <begin position="619"/>
        <end position="630"/>
    </location>
</feature>
<keyword evidence="5" id="KW-0159">Chromosome partition</keyword>
<feature type="region of interest" description="Disordered" evidence="8">
    <location>
        <begin position="122"/>
        <end position="154"/>
    </location>
</feature>
<feature type="region of interest" description="Disordered" evidence="8">
    <location>
        <begin position="549"/>
        <end position="951"/>
    </location>
</feature>
<reference evidence="10" key="1">
    <citation type="journal article" date="2020" name="Stud. Mycol.">
        <title>101 Dothideomycetes genomes: a test case for predicting lifestyles and emergence of pathogens.</title>
        <authorList>
            <person name="Haridas S."/>
            <person name="Albert R."/>
            <person name="Binder M."/>
            <person name="Bloem J."/>
            <person name="Labutti K."/>
            <person name="Salamov A."/>
            <person name="Andreopoulos B."/>
            <person name="Baker S."/>
            <person name="Barry K."/>
            <person name="Bills G."/>
            <person name="Bluhm B."/>
            <person name="Cannon C."/>
            <person name="Castanera R."/>
            <person name="Culley D."/>
            <person name="Daum C."/>
            <person name="Ezra D."/>
            <person name="Gonzalez J."/>
            <person name="Henrissat B."/>
            <person name="Kuo A."/>
            <person name="Liang C."/>
            <person name="Lipzen A."/>
            <person name="Lutzoni F."/>
            <person name="Magnuson J."/>
            <person name="Mondo S."/>
            <person name="Nolan M."/>
            <person name="Ohm R."/>
            <person name="Pangilinan J."/>
            <person name="Park H.-J."/>
            <person name="Ramirez L."/>
            <person name="Alfaro M."/>
            <person name="Sun H."/>
            <person name="Tritt A."/>
            <person name="Yoshinaga Y."/>
            <person name="Zwiers L.-H."/>
            <person name="Turgeon B."/>
            <person name="Goodwin S."/>
            <person name="Spatafora J."/>
            <person name="Crous P."/>
            <person name="Grigoriev I."/>
        </authorList>
    </citation>
    <scope>NUCLEOTIDE SEQUENCE</scope>
    <source>
        <strain evidence="10">CBS 113389</strain>
    </source>
</reference>
<accession>A0A6A6PIM1</accession>
<name>A0A6A6PIM1_9PEZI</name>
<keyword evidence="4" id="KW-0963">Cytoplasm</keyword>
<evidence type="ECO:0000259" key="9">
    <source>
        <dbReference type="Pfam" id="PF03941"/>
    </source>
</evidence>